<dbReference type="EMBL" id="BAABJX010000046">
    <property type="protein sequence ID" value="GAA4843083.1"/>
    <property type="molecule type" value="Genomic_DNA"/>
</dbReference>
<evidence type="ECO:0000313" key="1">
    <source>
        <dbReference type="EMBL" id="GAA4843083.1"/>
    </source>
</evidence>
<name>A0ABP9DEW9_9BACT</name>
<gene>
    <name evidence="1" type="ORF">GCM10023331_30150</name>
</gene>
<evidence type="ECO:0000313" key="2">
    <source>
        <dbReference type="Proteomes" id="UP001500298"/>
    </source>
</evidence>
<comment type="caution">
    <text evidence="1">The sequence shown here is derived from an EMBL/GenBank/DDBJ whole genome shotgun (WGS) entry which is preliminary data.</text>
</comment>
<keyword evidence="2" id="KW-1185">Reference proteome</keyword>
<sequence>MARHTTATGNDFQELKKDLEYQLKGLKFSPRTADVTLLTATGKNVPAKEIGEVLDIITTLLPDLEYDFGTGTHQYDDLCISIEWK</sequence>
<organism evidence="1 2">
    <name type="scientific">Algivirga pacifica</name>
    <dbReference type="NCBI Taxonomy" id="1162670"/>
    <lineage>
        <taxon>Bacteria</taxon>
        <taxon>Pseudomonadati</taxon>
        <taxon>Bacteroidota</taxon>
        <taxon>Cytophagia</taxon>
        <taxon>Cytophagales</taxon>
        <taxon>Flammeovirgaceae</taxon>
        <taxon>Algivirga</taxon>
    </lineage>
</organism>
<reference evidence="2" key="1">
    <citation type="journal article" date="2019" name="Int. J. Syst. Evol. Microbiol.">
        <title>The Global Catalogue of Microorganisms (GCM) 10K type strain sequencing project: providing services to taxonomists for standard genome sequencing and annotation.</title>
        <authorList>
            <consortium name="The Broad Institute Genomics Platform"/>
            <consortium name="The Broad Institute Genome Sequencing Center for Infectious Disease"/>
            <person name="Wu L."/>
            <person name="Ma J."/>
        </authorList>
    </citation>
    <scope>NUCLEOTIDE SEQUENCE [LARGE SCALE GENOMIC DNA]</scope>
    <source>
        <strain evidence="2">JCM 18326</strain>
    </source>
</reference>
<dbReference type="RefSeq" id="WP_345373248.1">
    <property type="nucleotide sequence ID" value="NZ_BAABJX010000046.1"/>
</dbReference>
<dbReference type="Proteomes" id="UP001500298">
    <property type="component" value="Unassembled WGS sequence"/>
</dbReference>
<proteinExistence type="predicted"/>
<protein>
    <submittedName>
        <fullName evidence="1">Uncharacterized protein</fullName>
    </submittedName>
</protein>
<accession>A0ABP9DEW9</accession>